<dbReference type="OrthoDB" id="3270451at2759"/>
<gene>
    <name evidence="2" type="ORF">PLEOSDRAFT_168622</name>
</gene>
<dbReference type="HOGENOM" id="CLU_278249_0_0_1"/>
<reference evidence="3" key="1">
    <citation type="journal article" date="2014" name="Proc. Natl. Acad. Sci. U.S.A.">
        <title>Extensive sampling of basidiomycete genomes demonstrates inadequacy of the white-rot/brown-rot paradigm for wood decay fungi.</title>
        <authorList>
            <person name="Riley R."/>
            <person name="Salamov A.A."/>
            <person name="Brown D.W."/>
            <person name="Nagy L.G."/>
            <person name="Floudas D."/>
            <person name="Held B.W."/>
            <person name="Levasseur A."/>
            <person name="Lombard V."/>
            <person name="Morin E."/>
            <person name="Otillar R."/>
            <person name="Lindquist E.A."/>
            <person name="Sun H."/>
            <person name="LaButti K.M."/>
            <person name="Schmutz J."/>
            <person name="Jabbour D."/>
            <person name="Luo H."/>
            <person name="Baker S.E."/>
            <person name="Pisabarro A.G."/>
            <person name="Walton J.D."/>
            <person name="Blanchette R.A."/>
            <person name="Henrissat B."/>
            <person name="Martin F."/>
            <person name="Cullen D."/>
            <person name="Hibbett D.S."/>
            <person name="Grigoriev I.V."/>
        </authorList>
    </citation>
    <scope>NUCLEOTIDE SEQUENCE [LARGE SCALE GENOMIC DNA]</scope>
    <source>
        <strain evidence="3">PC15</strain>
    </source>
</reference>
<sequence length="956" mass="105207">MPLVISASAARETATFMSHWQSGMILRILGATLAPFLAAVERLGISELPWIMILAHIDLALSPQQKISLVNQITSTEKEIKYWNENPFSKDSYNSKAALIIGIIAMYSLLTAIQLNLTLSHNTYGPSPQPDGCIKLVGNNTDSIVKLYDWPIMIKKALSTLGEMLENPKEQQKANKFFSALEQGDDNLGYLYGIFQKSKNSSKASRIVANFTLAAAGLCATLEGKEIPEKWGRADKQTGQSISSNTGGQTQALAVSPLLLLQMSDTMGKHVARHWHLLTTLCQVAVRLKEISQAMASLYECLKEMTQYDKENNMFELEVEPGCHEFYKSLEPLFYVPKSVNNGPALAQPALAPGTPQTLPSNTSNHPPAAGPSGGWGGSQEPKRSGKRKRGDDNNNERDGDADRTENPGINLDAGKVGGGQEPIGSSKHRRGDDNAEDNAEDNSNNNNNNNPKAGPSMCKRLRPAVPSNDSDNYLMHKLKRLHKHSSTPSPGNENDKQTLSATKPPASEPSPEKRAHTNCGASHPPPKQDDQCTSAEERYTAPQTVLFDIRGEAVELLPSFQHEYARESFLALIRGILRMCGDRPPNYTSGDGNGTTIKSVPYDVCKQWSPSQVGELLNTKAILVTGVPVEAPESFESALRGLNSFLDASIICNDQSIDLGSTGNERLKRATLKEIIAISKSPKRKAINFLNFPGPLPAGTPLVSDDTLDHICYSATWSHHMPWKAADMSALTWTIAATPSTWHHVHVDLNSFGTVVVATYSRKLWVLIRQKDDPYLSRPIDWAEDVIGYNDAVLNSEDYEVSYMILELETALLIISAAMPNTTNTEHNECAISIIGHVVEMIGKACLTPNIVPDNLWHHLPEVFTTEGMKDVLVVCAVGRLLPVFFSQHVECQDEVAIIFSNALRVARQIQASDRFRFTFAGRPLNFIGDIYDVYLQQHQEKPLGFEARQKLPRA</sequence>
<evidence type="ECO:0000313" key="3">
    <source>
        <dbReference type="Proteomes" id="UP000027073"/>
    </source>
</evidence>
<proteinExistence type="predicted"/>
<evidence type="ECO:0000256" key="1">
    <source>
        <dbReference type="SAM" id="MobiDB-lite"/>
    </source>
</evidence>
<dbReference type="InParanoid" id="A0A067NH01"/>
<evidence type="ECO:0000313" key="2">
    <source>
        <dbReference type="EMBL" id="KDQ27149.1"/>
    </source>
</evidence>
<organism evidence="2 3">
    <name type="scientific">Pleurotus ostreatus (strain PC15)</name>
    <name type="common">Oyster mushroom</name>
    <dbReference type="NCBI Taxonomy" id="1137138"/>
    <lineage>
        <taxon>Eukaryota</taxon>
        <taxon>Fungi</taxon>
        <taxon>Dikarya</taxon>
        <taxon>Basidiomycota</taxon>
        <taxon>Agaricomycotina</taxon>
        <taxon>Agaricomycetes</taxon>
        <taxon>Agaricomycetidae</taxon>
        <taxon>Agaricales</taxon>
        <taxon>Pleurotineae</taxon>
        <taxon>Pleurotaceae</taxon>
        <taxon>Pleurotus</taxon>
    </lineage>
</organism>
<feature type="compositionally biased region" description="Basic and acidic residues" evidence="1">
    <location>
        <begin position="527"/>
        <end position="536"/>
    </location>
</feature>
<protein>
    <submittedName>
        <fullName evidence="2">Uncharacterized protein</fullName>
    </submittedName>
</protein>
<feature type="compositionally biased region" description="Low complexity" evidence="1">
    <location>
        <begin position="346"/>
        <end position="358"/>
    </location>
</feature>
<name>A0A067NH01_PLEO1</name>
<feature type="region of interest" description="Disordered" evidence="1">
    <location>
        <begin position="484"/>
        <end position="536"/>
    </location>
</feature>
<dbReference type="STRING" id="1137138.A0A067NH01"/>
<feature type="compositionally biased region" description="Low complexity" evidence="1">
    <location>
        <begin position="442"/>
        <end position="451"/>
    </location>
</feature>
<feature type="compositionally biased region" description="Polar residues" evidence="1">
    <location>
        <begin position="487"/>
        <end position="502"/>
    </location>
</feature>
<dbReference type="VEuPathDB" id="FungiDB:PLEOSDRAFT_168622"/>
<dbReference type="EMBL" id="KL198009">
    <property type="protein sequence ID" value="KDQ27149.1"/>
    <property type="molecule type" value="Genomic_DNA"/>
</dbReference>
<feature type="compositionally biased region" description="Basic and acidic residues" evidence="1">
    <location>
        <begin position="390"/>
        <end position="406"/>
    </location>
</feature>
<dbReference type="Proteomes" id="UP000027073">
    <property type="component" value="Unassembled WGS sequence"/>
</dbReference>
<feature type="region of interest" description="Disordered" evidence="1">
    <location>
        <begin position="346"/>
        <end position="472"/>
    </location>
</feature>
<accession>A0A067NH01</accession>
<dbReference type="AlphaFoldDB" id="A0A067NH01"/>